<dbReference type="Proteomes" id="UP000198379">
    <property type="component" value="Unassembled WGS sequence"/>
</dbReference>
<gene>
    <name evidence="1" type="ORF">SAMN06265376_1011322</name>
</gene>
<name>A0A238WQ19_9FLAO</name>
<reference evidence="1 2" key="1">
    <citation type="submission" date="2017-06" db="EMBL/GenBank/DDBJ databases">
        <authorList>
            <person name="Kim H.J."/>
            <person name="Triplett B.A."/>
        </authorList>
    </citation>
    <scope>NUCLEOTIDE SEQUENCE [LARGE SCALE GENOMIC DNA]</scope>
    <source>
        <strain evidence="1 2">DSM 25597</strain>
    </source>
</reference>
<evidence type="ECO:0000313" key="1">
    <source>
        <dbReference type="EMBL" id="SNR48700.1"/>
    </source>
</evidence>
<proteinExistence type="predicted"/>
<sequence>MNDDQYYAEDFFNHELVKQIMEEFSWPIEYQLIDGDFFVQIKFPNCTIDISSDGQGGVEMEFLTYDSGKPLNITPGVIFEVTDFDPNTLELEDIIEIWPNIEDTKRQIRNRFKILQGFFIPFIKGEDYSWVEAAIKWNLS</sequence>
<dbReference type="OrthoDB" id="1454056at2"/>
<dbReference type="EMBL" id="FZNY01000001">
    <property type="protein sequence ID" value="SNR48700.1"/>
    <property type="molecule type" value="Genomic_DNA"/>
</dbReference>
<keyword evidence="2" id="KW-1185">Reference proteome</keyword>
<dbReference type="AlphaFoldDB" id="A0A238WQ19"/>
<evidence type="ECO:0000313" key="2">
    <source>
        <dbReference type="Proteomes" id="UP000198379"/>
    </source>
</evidence>
<accession>A0A238WQ19</accession>
<dbReference type="RefSeq" id="WP_089370604.1">
    <property type="nucleotide sequence ID" value="NZ_BMEP01000003.1"/>
</dbReference>
<protein>
    <submittedName>
        <fullName evidence="1">Uncharacterized protein</fullName>
    </submittedName>
</protein>
<organism evidence="1 2">
    <name type="scientific">Dokdonia pacifica</name>
    <dbReference type="NCBI Taxonomy" id="1627892"/>
    <lineage>
        <taxon>Bacteria</taxon>
        <taxon>Pseudomonadati</taxon>
        <taxon>Bacteroidota</taxon>
        <taxon>Flavobacteriia</taxon>
        <taxon>Flavobacteriales</taxon>
        <taxon>Flavobacteriaceae</taxon>
        <taxon>Dokdonia</taxon>
    </lineage>
</organism>